<organism evidence="2">
    <name type="scientific">Oryza punctata</name>
    <name type="common">Red rice</name>
    <dbReference type="NCBI Taxonomy" id="4537"/>
    <lineage>
        <taxon>Eukaryota</taxon>
        <taxon>Viridiplantae</taxon>
        <taxon>Streptophyta</taxon>
        <taxon>Embryophyta</taxon>
        <taxon>Tracheophyta</taxon>
        <taxon>Spermatophyta</taxon>
        <taxon>Magnoliopsida</taxon>
        <taxon>Liliopsida</taxon>
        <taxon>Poales</taxon>
        <taxon>Poaceae</taxon>
        <taxon>BOP clade</taxon>
        <taxon>Oryzoideae</taxon>
        <taxon>Oryzeae</taxon>
        <taxon>Oryzinae</taxon>
        <taxon>Oryza</taxon>
    </lineage>
</organism>
<keyword evidence="1" id="KW-1133">Transmembrane helix</keyword>
<proteinExistence type="predicted"/>
<evidence type="ECO:0000313" key="2">
    <source>
        <dbReference type="EnsemblPlants" id="OPUNC06G06670.1"/>
    </source>
</evidence>
<dbReference type="HOGENOM" id="CLU_995302_0_0_1"/>
<reference evidence="2" key="1">
    <citation type="submission" date="2015-04" db="UniProtKB">
        <authorList>
            <consortium name="EnsemblPlants"/>
        </authorList>
    </citation>
    <scope>IDENTIFICATION</scope>
</reference>
<keyword evidence="3" id="KW-1185">Reference proteome</keyword>
<feature type="transmembrane region" description="Helical" evidence="1">
    <location>
        <begin position="184"/>
        <end position="208"/>
    </location>
</feature>
<dbReference type="Gramene" id="OPUNC06G06670.1">
    <property type="protein sequence ID" value="OPUNC06G06670.1"/>
    <property type="gene ID" value="OPUNC06G06670"/>
</dbReference>
<feature type="transmembrane region" description="Helical" evidence="1">
    <location>
        <begin position="126"/>
        <end position="150"/>
    </location>
</feature>
<evidence type="ECO:0000313" key="3">
    <source>
        <dbReference type="Proteomes" id="UP000026962"/>
    </source>
</evidence>
<protein>
    <submittedName>
        <fullName evidence="2">Uncharacterized protein</fullName>
    </submittedName>
</protein>
<dbReference type="Proteomes" id="UP000026962">
    <property type="component" value="Chromosome 6"/>
</dbReference>
<name>A0A0E0L980_ORYPU</name>
<dbReference type="EnsemblPlants" id="OPUNC06G06670.1">
    <property type="protein sequence ID" value="OPUNC06G06670.1"/>
    <property type="gene ID" value="OPUNC06G06670"/>
</dbReference>
<keyword evidence="1" id="KW-0812">Transmembrane</keyword>
<sequence length="280" mass="29746">MAVFGSAASQLEPLLCKSDSRFKSSTAPRLHLIIRDMLVLGAAEVEGEVVVGRGMVLGGDLALARGMAKQVDLEENMLVGVVGVGVEVVEADKMVVLDMVLDPVLGMAKQGDMDLMVVEHMLKEEVVVAVAAVDKTVGLGMVLVPVLAMVKPVDMVLMVVTHMLKEVVKVEAVAVDKMVVPDLVLVPVLAMVKLGDMVLTMVLMVVVVHMLKVEAKVEVVAVDKMVDLGRARGSIGGEASAAGGIGRGWRRGSAAADGRDCVFGRVGSEQENRREIREMR</sequence>
<evidence type="ECO:0000256" key="1">
    <source>
        <dbReference type="SAM" id="Phobius"/>
    </source>
</evidence>
<keyword evidence="1" id="KW-0472">Membrane</keyword>
<reference evidence="2" key="2">
    <citation type="submission" date="2018-05" db="EMBL/GenBank/DDBJ databases">
        <title>OpunRS2 (Oryza punctata Reference Sequence Version 2).</title>
        <authorList>
            <person name="Zhang J."/>
            <person name="Kudrna D."/>
            <person name="Lee S."/>
            <person name="Talag J."/>
            <person name="Welchert J."/>
            <person name="Wing R.A."/>
        </authorList>
    </citation>
    <scope>NUCLEOTIDE SEQUENCE [LARGE SCALE GENOMIC DNA]</scope>
</reference>
<dbReference type="AlphaFoldDB" id="A0A0E0L980"/>
<accession>A0A0E0L980</accession>